<reference evidence="9 10" key="1">
    <citation type="submission" date="2012-12" db="EMBL/GenBank/DDBJ databases">
        <title>The Genome Sequence of Bacillus cereus HuA3-9.</title>
        <authorList>
            <consortium name="The Broad Institute Genome Sequencing Platform"/>
            <consortium name="The Broad Institute Genome Sequencing Center for Infectious Disease"/>
            <person name="Feldgarden M."/>
            <person name="Van der Auwera G.A."/>
            <person name="Mahillon J."/>
            <person name="Duprez V."/>
            <person name="Timmery S."/>
            <person name="Mattelet C."/>
            <person name="Dierick K."/>
            <person name="Sun M."/>
            <person name="Yu Z."/>
            <person name="Zhu L."/>
            <person name="Hu X."/>
            <person name="Shank E.B."/>
            <person name="Swiecicka I."/>
            <person name="Hansen B.M."/>
            <person name="Andrup L."/>
            <person name="Walker B."/>
            <person name="Young S.K."/>
            <person name="Zeng Q."/>
            <person name="Gargeya S."/>
            <person name="Fitzgerald M."/>
            <person name="Haas B."/>
            <person name="Abouelleil A."/>
            <person name="Alvarado L."/>
            <person name="Arachchi H.M."/>
            <person name="Berlin A.M."/>
            <person name="Chapman S.B."/>
            <person name="Dewar J."/>
            <person name="Goldberg J."/>
            <person name="Griggs A."/>
            <person name="Gujja S."/>
            <person name="Hansen M."/>
            <person name="Howarth C."/>
            <person name="Imamovic A."/>
            <person name="Larimer J."/>
            <person name="McCowan C."/>
            <person name="Murphy C."/>
            <person name="Neiman D."/>
            <person name="Pearson M."/>
            <person name="Priest M."/>
            <person name="Roberts A."/>
            <person name="Saif S."/>
            <person name="Shea T."/>
            <person name="Sisk P."/>
            <person name="Sykes S."/>
            <person name="Wortman J."/>
            <person name="Nusbaum C."/>
            <person name="Birren B."/>
        </authorList>
    </citation>
    <scope>NUCLEOTIDE SEQUENCE [LARGE SCALE GENOMIC DNA]</scope>
    <source>
        <strain evidence="9 10">HuA3-9</strain>
    </source>
</reference>
<comment type="similarity">
    <text evidence="1">Belongs to the delta endotoxin family.</text>
</comment>
<dbReference type="AlphaFoldDB" id="R8D8W2"/>
<name>R8D8W2_BACCE</name>
<comment type="caution">
    <text evidence="9">The sequence shown here is derived from an EMBL/GenBank/DDBJ whole genome shotgun (WGS) entry which is preliminary data.</text>
</comment>
<dbReference type="Pfam" id="PF03945">
    <property type="entry name" value="Endotoxin_N"/>
    <property type="match status" value="1"/>
</dbReference>
<keyword evidence="2" id="KW-0800">Toxin</keyword>
<dbReference type="RefSeq" id="WP_016095385.1">
    <property type="nucleotide sequence ID" value="NZ_KB976136.1"/>
</dbReference>
<organism evidence="9 10">
    <name type="scientific">Bacillus cereus HuA3-9</name>
    <dbReference type="NCBI Taxonomy" id="1053205"/>
    <lineage>
        <taxon>Bacteria</taxon>
        <taxon>Bacillati</taxon>
        <taxon>Bacillota</taxon>
        <taxon>Bacilli</taxon>
        <taxon>Bacillales</taxon>
        <taxon>Bacillaceae</taxon>
        <taxon>Bacillus</taxon>
        <taxon>Bacillus cereus group</taxon>
    </lineage>
</organism>
<evidence type="ECO:0000313" key="10">
    <source>
        <dbReference type="Proteomes" id="UP000014003"/>
    </source>
</evidence>
<dbReference type="PANTHER" id="PTHR37003">
    <property type="entry name" value="ENDOTOXIN_N DOMAIN-CONTAINING PROTEIN-RELATED"/>
    <property type="match status" value="1"/>
</dbReference>
<dbReference type="PATRIC" id="fig|1053205.3.peg.1803"/>
<dbReference type="GO" id="GO:0090729">
    <property type="term" value="F:toxin activity"/>
    <property type="evidence" value="ECO:0007669"/>
    <property type="project" value="UniProtKB-KW"/>
</dbReference>
<evidence type="ECO:0000256" key="3">
    <source>
        <dbReference type="ARBA" id="ARBA00022969"/>
    </source>
</evidence>
<evidence type="ECO:0000259" key="8">
    <source>
        <dbReference type="Pfam" id="PF03945"/>
    </source>
</evidence>
<keyword evidence="4" id="KW-0843">Virulence</keyword>
<dbReference type="Proteomes" id="UP000014003">
    <property type="component" value="Unassembled WGS sequence"/>
</dbReference>
<dbReference type="Pfam" id="PF03944">
    <property type="entry name" value="Endotoxin_C"/>
    <property type="match status" value="1"/>
</dbReference>
<accession>R8D8W2</accession>
<evidence type="ECO:0000313" key="9">
    <source>
        <dbReference type="EMBL" id="EOO20260.1"/>
    </source>
</evidence>
<evidence type="ECO:0000256" key="2">
    <source>
        <dbReference type="ARBA" id="ARBA00022656"/>
    </source>
</evidence>
<feature type="signal peptide" evidence="6">
    <location>
        <begin position="1"/>
        <end position="19"/>
    </location>
</feature>
<feature type="domain" description="Pesticidal crystal protein" evidence="8">
    <location>
        <begin position="106"/>
        <end position="337"/>
    </location>
</feature>
<dbReference type="EMBL" id="AHDZ01000017">
    <property type="protein sequence ID" value="EOO20260.1"/>
    <property type="molecule type" value="Genomic_DNA"/>
</dbReference>
<dbReference type="InterPro" id="IPR038979">
    <property type="entry name" value="Pest_crys"/>
</dbReference>
<feature type="domain" description="Pesticidal crystal protein" evidence="7">
    <location>
        <begin position="532"/>
        <end position="669"/>
    </location>
</feature>
<sequence length="816" mass="91987">MTKKQKKILSITLATGVFAGTYIPTAYTAFAENEKKEDLQENQTKNINQNSLPIDSYGWFENPYKGVTFSQFIDAFNNNQWQPLLVNIKNKGDAGSGTISFLKGMMTTGLSLLPPPASLLASIWSVFIPTNDANGTDMWRQLEIYIDEKIDSKINDYHKYLMGAEFNGAMSAIKEYQRVLQIYNDSKNSLKRVEEPGTPVIEAVRAADRKLKEFIAVVQTPEKSNDSVYQQITAPIFVQAANAHLLLQRDMILYGEEWGMDKDQWQGYKDNQKKLIQEYTNYAMKVYNDGLEKRKKEAEEINTQQPNRNTDRWNHINDYVREYTLSVLDFVDLFPATNPETYSKGVMQENSRQIYSSIKGAVIPQGGTGEGTTWENIQKILDSQEYKGDLHKLDIRSFDRIDAIQPWFSDKQNGGSNWTTPGWTGNASGGALKNLINPSDNPITRVKAQSSRTPNYIDFKFDTGGDNPYFGRYFSGGSYKEDIFEYPNQKLSQIHAFNRSTYPGFEGIDAVVFGFVDKNLTQSSTYLMTNMITTIPAAKYNRGMSNFQPQVESIHAKQKAMKTDTTNSYLAYGVEISKEQEYKIRYKVAANENSKISLSHRKPGGNYAKIDDTTIPITGNAADTVKGEYGSYKIVEGPIVKLTKGAHDLKLENSQGKFSLDQIELEPVERDQVIARDNFDDQRLNWINLGGIVNGGITGKAGMIGTNGDTWTYIQDQVLPFSKYTLSIKVKLDSSDGNERQKVTIFTDNLKHERITKTVELKGKAGYQEMQLEFITSRDLANTHVGILTSNGTSNVLFDDVQVIGAKKAKLIWVLM</sequence>
<dbReference type="PANTHER" id="PTHR37003:SF2">
    <property type="entry name" value="PESTICIDAL CRYSTAL PROTEIN N-TERMINAL DOMAIN-CONTAINING PROTEIN"/>
    <property type="match status" value="1"/>
</dbReference>
<dbReference type="Gene3D" id="2.60.120.260">
    <property type="entry name" value="Galactose-binding domain-like"/>
    <property type="match status" value="2"/>
</dbReference>
<gene>
    <name evidence="9" type="ORF">IGA_01772</name>
</gene>
<evidence type="ECO:0000256" key="5">
    <source>
        <dbReference type="ARBA" id="ARBA00029653"/>
    </source>
</evidence>
<dbReference type="SUPFAM" id="SSF56849">
    <property type="entry name" value="delta-Endotoxin (insectocide), N-terminal domain"/>
    <property type="match status" value="1"/>
</dbReference>
<evidence type="ECO:0000256" key="1">
    <source>
        <dbReference type="ARBA" id="ARBA00007819"/>
    </source>
</evidence>
<dbReference type="InterPro" id="IPR008979">
    <property type="entry name" value="Galactose-bd-like_sf"/>
</dbReference>
<evidence type="ECO:0000256" key="6">
    <source>
        <dbReference type="SAM" id="SignalP"/>
    </source>
</evidence>
<proteinExistence type="inferred from homology"/>
<dbReference type="InterPro" id="IPR036716">
    <property type="entry name" value="Pest_crys_N_sf"/>
</dbReference>
<dbReference type="HOGENOM" id="CLU_391642_0_0_9"/>
<feature type="chain" id="PRO_5039065272" description="Crystaline entomocidal protoxin" evidence="6">
    <location>
        <begin position="20"/>
        <end position="816"/>
    </location>
</feature>
<dbReference type="InterPro" id="IPR005639">
    <property type="entry name" value="Pest_crys_dom_I"/>
</dbReference>
<dbReference type="GO" id="GO:0001907">
    <property type="term" value="P:symbiont-mediated killing of host cell"/>
    <property type="evidence" value="ECO:0007669"/>
    <property type="project" value="InterPro"/>
</dbReference>
<dbReference type="Gene3D" id="1.20.190.10">
    <property type="entry name" value="Pesticidal crystal protein, N-terminal domain"/>
    <property type="match status" value="1"/>
</dbReference>
<dbReference type="GO" id="GO:0030435">
    <property type="term" value="P:sporulation resulting in formation of a cellular spore"/>
    <property type="evidence" value="ECO:0007669"/>
    <property type="project" value="UniProtKB-KW"/>
</dbReference>
<dbReference type="SUPFAM" id="SSF49785">
    <property type="entry name" value="Galactose-binding domain-like"/>
    <property type="match status" value="2"/>
</dbReference>
<dbReference type="InterPro" id="IPR005638">
    <property type="entry name" value="Pest_crys_dom-III"/>
</dbReference>
<keyword evidence="6" id="KW-0732">Signal</keyword>
<protein>
    <recommendedName>
        <fullName evidence="5">Crystaline entomocidal protoxin</fullName>
    </recommendedName>
</protein>
<keyword evidence="3" id="KW-0749">Sporulation</keyword>
<evidence type="ECO:0000256" key="4">
    <source>
        <dbReference type="ARBA" id="ARBA00023026"/>
    </source>
</evidence>
<evidence type="ECO:0000259" key="7">
    <source>
        <dbReference type="Pfam" id="PF03944"/>
    </source>
</evidence>